<dbReference type="EMBL" id="SRLE01000025">
    <property type="protein sequence ID" value="TGD70641.1"/>
    <property type="molecule type" value="Genomic_DNA"/>
</dbReference>
<dbReference type="Proteomes" id="UP000298050">
    <property type="component" value="Unassembled WGS sequence"/>
</dbReference>
<proteinExistence type="predicted"/>
<reference evidence="1 2" key="1">
    <citation type="submission" date="2019-04" db="EMBL/GenBank/DDBJ databases">
        <title>Taxonomy of novel Haliea sp. from mangrove soil of West Coast of India.</title>
        <authorList>
            <person name="Verma A."/>
            <person name="Kumar P."/>
            <person name="Krishnamurthi S."/>
        </authorList>
    </citation>
    <scope>NUCLEOTIDE SEQUENCE [LARGE SCALE GENOMIC DNA]</scope>
    <source>
        <strain evidence="1 2">SAOS-164</strain>
    </source>
</reference>
<dbReference type="Pfam" id="PF21840">
    <property type="entry name" value="DUF6899"/>
    <property type="match status" value="1"/>
</dbReference>
<sequence length="85" mass="9868">MPYVSKDAREKLETSKYPESPGELNYMITRMVDEYLVSKGGLRYTNINEVIGALECVKLELYRRIAAPYEDKKKEETGDVYNILK</sequence>
<protein>
    <submittedName>
        <fullName evidence="1">Uncharacterized protein</fullName>
    </submittedName>
</protein>
<dbReference type="OrthoDB" id="3078521at2"/>
<keyword evidence="2" id="KW-1185">Reference proteome</keyword>
<dbReference type="InterPro" id="IPR054194">
    <property type="entry name" value="DUF6899"/>
</dbReference>
<organism evidence="1 2">
    <name type="scientific">Mangrovimicrobium sediminis</name>
    <dbReference type="NCBI Taxonomy" id="2562682"/>
    <lineage>
        <taxon>Bacteria</taxon>
        <taxon>Pseudomonadati</taxon>
        <taxon>Pseudomonadota</taxon>
        <taxon>Gammaproteobacteria</taxon>
        <taxon>Cellvibrionales</taxon>
        <taxon>Halieaceae</taxon>
        <taxon>Mangrovimicrobium</taxon>
    </lineage>
</organism>
<gene>
    <name evidence="1" type="ORF">E4634_20915</name>
</gene>
<evidence type="ECO:0000313" key="1">
    <source>
        <dbReference type="EMBL" id="TGD70641.1"/>
    </source>
</evidence>
<evidence type="ECO:0000313" key="2">
    <source>
        <dbReference type="Proteomes" id="UP000298050"/>
    </source>
</evidence>
<accession>A0A4Z0LTN3</accession>
<dbReference type="AlphaFoldDB" id="A0A4Z0LTN3"/>
<dbReference type="RefSeq" id="WP_135446636.1">
    <property type="nucleotide sequence ID" value="NZ_SRLE01000025.1"/>
</dbReference>
<name>A0A4Z0LTN3_9GAMM</name>
<comment type="caution">
    <text evidence="1">The sequence shown here is derived from an EMBL/GenBank/DDBJ whole genome shotgun (WGS) entry which is preliminary data.</text>
</comment>